<evidence type="ECO:0000259" key="6">
    <source>
        <dbReference type="Pfam" id="PF01095"/>
    </source>
</evidence>
<dbReference type="EMBL" id="CP155618">
    <property type="protein sequence ID" value="XBL16192.1"/>
    <property type="molecule type" value="Genomic_DNA"/>
</dbReference>
<dbReference type="KEGG" id="mlil:QLS71_009280"/>
<dbReference type="PANTHER" id="PTHR31321:SF57">
    <property type="entry name" value="PECTINESTERASE 53-RELATED"/>
    <property type="match status" value="1"/>
</dbReference>
<dbReference type="InterPro" id="IPR011050">
    <property type="entry name" value="Pectin_lyase_fold/virulence"/>
</dbReference>
<dbReference type="GO" id="GO:0009279">
    <property type="term" value="C:cell outer membrane"/>
    <property type="evidence" value="ECO:0007669"/>
    <property type="project" value="TreeGrafter"/>
</dbReference>
<dbReference type="Pfam" id="PF01095">
    <property type="entry name" value="Pectinesterase"/>
    <property type="match status" value="1"/>
</dbReference>
<dbReference type="InterPro" id="IPR000070">
    <property type="entry name" value="Pectinesterase_cat"/>
</dbReference>
<organism evidence="7 8">
    <name type="scientific">Mariniflexile litorale</name>
    <dbReference type="NCBI Taxonomy" id="3045158"/>
    <lineage>
        <taxon>Bacteria</taxon>
        <taxon>Pseudomonadati</taxon>
        <taxon>Bacteroidota</taxon>
        <taxon>Flavobacteriia</taxon>
        <taxon>Flavobacteriales</taxon>
        <taxon>Flavobacteriaceae</taxon>
        <taxon>Mariniflexile</taxon>
    </lineage>
</organism>
<dbReference type="SUPFAM" id="SSF51126">
    <property type="entry name" value="Pectin lyase-like"/>
    <property type="match status" value="1"/>
</dbReference>
<evidence type="ECO:0000256" key="4">
    <source>
        <dbReference type="PROSITE-ProRule" id="PRU10040"/>
    </source>
</evidence>
<comment type="pathway">
    <text evidence="5">Glycan metabolism; pectin degradation; 2-dehydro-3-deoxy-D-gluconate from pectin: step 1/5.</text>
</comment>
<dbReference type="InterPro" id="IPR012334">
    <property type="entry name" value="Pectin_lyas_fold"/>
</dbReference>
<dbReference type="PROSITE" id="PS00503">
    <property type="entry name" value="PECTINESTERASE_2"/>
    <property type="match status" value="1"/>
</dbReference>
<feature type="domain" description="Pectinesterase catalytic" evidence="6">
    <location>
        <begin position="29"/>
        <end position="313"/>
    </location>
</feature>
<sequence>MKLRKLFFIVTLISVGINLYAQKPKDEYNMVVAKDGSGDFTTIQEAMYAAKSFPYQRVIVNIKNGVYNEKVHVYSWNTKVSLIGESKENTIITFDDYFDRINLGRNSTFHTSTVLVEGDDFIAKNLTIKNTAGAVGQAVALSVNANRCYFENCSFLGNQDTIYTAGEGFKQYFKNCYIEGTTDFIFGEATVLFESCTIHNKSNSYITAASTPKNQKFGYVFKNCKLTAEENVTEVYLGRPWRLYAKTVFINCEMGKHIKPEGWHNWSKKEAEVSTFYAEYHSTGKGSQSEKREKWSHQLKKSQAKKYTIENIMDYKLENSKLPWYSNSSH</sequence>
<evidence type="ECO:0000256" key="2">
    <source>
        <dbReference type="ARBA" id="ARBA00022801"/>
    </source>
</evidence>
<dbReference type="Proteomes" id="UP001224325">
    <property type="component" value="Chromosome"/>
</dbReference>
<dbReference type="EC" id="3.1.1.11" evidence="5"/>
<dbReference type="GO" id="GO:0042545">
    <property type="term" value="P:cell wall modification"/>
    <property type="evidence" value="ECO:0007669"/>
    <property type="project" value="UniProtKB-UniRule"/>
</dbReference>
<dbReference type="RefSeq" id="WP_308991039.1">
    <property type="nucleotide sequence ID" value="NZ_CP155618.1"/>
</dbReference>
<evidence type="ECO:0000256" key="3">
    <source>
        <dbReference type="ARBA" id="ARBA00023085"/>
    </source>
</evidence>
<dbReference type="GO" id="GO:0030599">
    <property type="term" value="F:pectinesterase activity"/>
    <property type="evidence" value="ECO:0007669"/>
    <property type="project" value="UniProtKB-UniRule"/>
</dbReference>
<name>A0AAU7ELR3_9FLAO</name>
<keyword evidence="2 5" id="KW-0378">Hydrolase</keyword>
<evidence type="ECO:0000313" key="8">
    <source>
        <dbReference type="Proteomes" id="UP001224325"/>
    </source>
</evidence>
<keyword evidence="8" id="KW-1185">Reference proteome</keyword>
<reference evidence="7" key="1">
    <citation type="submission" date="2024-04" db="EMBL/GenBank/DDBJ databases">
        <title>Mariniflexile litorale, isolated from the shallow sediments of the Sea of Japan.</title>
        <authorList>
            <person name="Romanenko L."/>
            <person name="Isaeva M."/>
        </authorList>
    </citation>
    <scope>NUCLEOTIDE SEQUENCE [LARGE SCALE GENOMIC DNA]</scope>
    <source>
        <strain evidence="7">KMM 9835</strain>
    </source>
</reference>
<keyword evidence="3 5" id="KW-0063">Aspartyl esterase</keyword>
<comment type="similarity">
    <text evidence="1">Belongs to the pectinesterase family.</text>
</comment>
<proteinExistence type="inferred from homology"/>
<evidence type="ECO:0000256" key="5">
    <source>
        <dbReference type="RuleBase" id="RU000589"/>
    </source>
</evidence>
<accession>A0AAU7ELR3</accession>
<gene>
    <name evidence="7" type="ORF">QLS71_009280</name>
</gene>
<dbReference type="AlphaFoldDB" id="A0AAU7ELR3"/>
<dbReference type="GO" id="GO:0045490">
    <property type="term" value="P:pectin catabolic process"/>
    <property type="evidence" value="ECO:0007669"/>
    <property type="project" value="UniProtKB-UniRule"/>
</dbReference>
<evidence type="ECO:0000256" key="1">
    <source>
        <dbReference type="ARBA" id="ARBA00008891"/>
    </source>
</evidence>
<dbReference type="PANTHER" id="PTHR31321">
    <property type="entry name" value="ACYL-COA THIOESTER HYDROLASE YBHC-RELATED"/>
    <property type="match status" value="1"/>
</dbReference>
<protein>
    <recommendedName>
        <fullName evidence="5">Pectinesterase</fullName>
        <ecNumber evidence="5">3.1.1.11</ecNumber>
    </recommendedName>
</protein>
<dbReference type="InterPro" id="IPR033131">
    <property type="entry name" value="Pectinesterase_Asp_AS"/>
</dbReference>
<evidence type="ECO:0000313" key="7">
    <source>
        <dbReference type="EMBL" id="XBL16192.1"/>
    </source>
</evidence>
<comment type="catalytic activity">
    <reaction evidence="5">
        <text>[(1-&gt;4)-alpha-D-galacturonosyl methyl ester](n) + n H2O = [(1-&gt;4)-alpha-D-galacturonosyl](n) + n methanol + n H(+)</text>
        <dbReference type="Rhea" id="RHEA:22380"/>
        <dbReference type="Rhea" id="RHEA-COMP:14570"/>
        <dbReference type="Rhea" id="RHEA-COMP:14573"/>
        <dbReference type="ChEBI" id="CHEBI:15377"/>
        <dbReference type="ChEBI" id="CHEBI:15378"/>
        <dbReference type="ChEBI" id="CHEBI:17790"/>
        <dbReference type="ChEBI" id="CHEBI:140522"/>
        <dbReference type="ChEBI" id="CHEBI:140523"/>
        <dbReference type="EC" id="3.1.1.11"/>
    </reaction>
</comment>
<feature type="active site" evidence="4">
    <location>
        <position position="183"/>
    </location>
</feature>
<dbReference type="Gene3D" id="2.160.20.10">
    <property type="entry name" value="Single-stranded right-handed beta-helix, Pectin lyase-like"/>
    <property type="match status" value="1"/>
</dbReference>